<protein>
    <submittedName>
        <fullName evidence="1">Uncharacterized protein</fullName>
    </submittedName>
</protein>
<name>A0AAD1S509_PELCU</name>
<reference evidence="1" key="1">
    <citation type="submission" date="2022-03" db="EMBL/GenBank/DDBJ databases">
        <authorList>
            <person name="Alioto T."/>
            <person name="Alioto T."/>
            <person name="Gomez Garrido J."/>
        </authorList>
    </citation>
    <scope>NUCLEOTIDE SEQUENCE</scope>
</reference>
<evidence type="ECO:0000313" key="1">
    <source>
        <dbReference type="EMBL" id="CAH2292917.1"/>
    </source>
</evidence>
<accession>A0AAD1S509</accession>
<dbReference type="Proteomes" id="UP001295444">
    <property type="component" value="Chromosome 05"/>
</dbReference>
<dbReference type="AlphaFoldDB" id="A0AAD1S509"/>
<evidence type="ECO:0000313" key="2">
    <source>
        <dbReference type="Proteomes" id="UP001295444"/>
    </source>
</evidence>
<proteinExistence type="predicted"/>
<gene>
    <name evidence="1" type="ORF">PECUL_23A039270</name>
</gene>
<sequence>MRGPDALMGALNQTFCFLRRRCSFVHVTLRLFPSSLGSWTPFVSSWQLQRSACEKWPGGNRTRPARVPCNGQRAALTERKPTSFSVQ</sequence>
<keyword evidence="2" id="KW-1185">Reference proteome</keyword>
<dbReference type="EMBL" id="OW240916">
    <property type="protein sequence ID" value="CAH2292917.1"/>
    <property type="molecule type" value="Genomic_DNA"/>
</dbReference>
<organism evidence="1 2">
    <name type="scientific">Pelobates cultripes</name>
    <name type="common">Western spadefoot toad</name>
    <dbReference type="NCBI Taxonomy" id="61616"/>
    <lineage>
        <taxon>Eukaryota</taxon>
        <taxon>Metazoa</taxon>
        <taxon>Chordata</taxon>
        <taxon>Craniata</taxon>
        <taxon>Vertebrata</taxon>
        <taxon>Euteleostomi</taxon>
        <taxon>Amphibia</taxon>
        <taxon>Batrachia</taxon>
        <taxon>Anura</taxon>
        <taxon>Pelobatoidea</taxon>
        <taxon>Pelobatidae</taxon>
        <taxon>Pelobates</taxon>
    </lineage>
</organism>